<dbReference type="PANTHER" id="PTHR11439">
    <property type="entry name" value="GAG-POL-RELATED RETROTRANSPOSON"/>
    <property type="match status" value="1"/>
</dbReference>
<proteinExistence type="predicted"/>
<dbReference type="InterPro" id="IPR013103">
    <property type="entry name" value="RVT_2"/>
</dbReference>
<feature type="domain" description="Reverse transcriptase Ty1/copia-type" evidence="1">
    <location>
        <begin position="1"/>
        <end position="52"/>
    </location>
</feature>
<gene>
    <name evidence="2" type="ORF">PARMNEM_LOCUS20017</name>
</gene>
<organism evidence="2 3">
    <name type="scientific">Parnassius mnemosyne</name>
    <name type="common">clouded apollo</name>
    <dbReference type="NCBI Taxonomy" id="213953"/>
    <lineage>
        <taxon>Eukaryota</taxon>
        <taxon>Metazoa</taxon>
        <taxon>Ecdysozoa</taxon>
        <taxon>Arthropoda</taxon>
        <taxon>Hexapoda</taxon>
        <taxon>Insecta</taxon>
        <taxon>Pterygota</taxon>
        <taxon>Neoptera</taxon>
        <taxon>Endopterygota</taxon>
        <taxon>Lepidoptera</taxon>
        <taxon>Glossata</taxon>
        <taxon>Ditrysia</taxon>
        <taxon>Papilionoidea</taxon>
        <taxon>Papilionidae</taxon>
        <taxon>Parnassiinae</taxon>
        <taxon>Parnassini</taxon>
        <taxon>Parnassius</taxon>
        <taxon>Driopa</taxon>
    </lineage>
</organism>
<protein>
    <recommendedName>
        <fullName evidence="1">Reverse transcriptase Ty1/copia-type domain-containing protein</fullName>
    </recommendedName>
</protein>
<evidence type="ECO:0000259" key="1">
    <source>
        <dbReference type="Pfam" id="PF07727"/>
    </source>
</evidence>
<name>A0AAV1M4V4_9NEOP</name>
<keyword evidence="3" id="KW-1185">Reference proteome</keyword>
<dbReference type="AlphaFoldDB" id="A0AAV1M4V4"/>
<dbReference type="EMBL" id="CAVLGL010000126">
    <property type="protein sequence ID" value="CAK1601369.1"/>
    <property type="molecule type" value="Genomic_DNA"/>
</dbReference>
<accession>A0AAV1M4V4</accession>
<evidence type="ECO:0000313" key="2">
    <source>
        <dbReference type="EMBL" id="CAK1601369.1"/>
    </source>
</evidence>
<reference evidence="2 3" key="1">
    <citation type="submission" date="2023-11" db="EMBL/GenBank/DDBJ databases">
        <authorList>
            <person name="Hedman E."/>
            <person name="Englund M."/>
            <person name="Stromberg M."/>
            <person name="Nyberg Akerstrom W."/>
            <person name="Nylinder S."/>
            <person name="Jareborg N."/>
            <person name="Kallberg Y."/>
            <person name="Kronander E."/>
        </authorList>
    </citation>
    <scope>NUCLEOTIDE SEQUENCE [LARGE SCALE GENOMIC DNA]</scope>
</reference>
<comment type="caution">
    <text evidence="2">The sequence shown here is derived from an EMBL/GenBank/DDBJ whole genome shotgun (WGS) entry which is preliminary data.</text>
</comment>
<sequence length="220" mass="25650">MKDLGEIKQCVGININRDRKASGIMLDQEQYINQVLERFGMSACKPVHTPIEVIMKFHKKPENKYSNFPYREAVGCLIYLAQVARPDITYAVNKLSQCCNDPGIQHWLGVKMVMRYLQGTQKLKLCYVKHEYKEITGYCDAARLETHRIEDHALVTFLFLKMLPYFGIPVNDRLWRSRQQRLNICRLLRLLRKRSGFGNHMLSSGKAWTVHCLSIVIFKV</sequence>
<dbReference type="Proteomes" id="UP001314205">
    <property type="component" value="Unassembled WGS sequence"/>
</dbReference>
<evidence type="ECO:0000313" key="3">
    <source>
        <dbReference type="Proteomes" id="UP001314205"/>
    </source>
</evidence>
<dbReference type="Pfam" id="PF07727">
    <property type="entry name" value="RVT_2"/>
    <property type="match status" value="1"/>
</dbReference>